<protein>
    <recommendedName>
        <fullName evidence="5">RanBP2-type domain-containing protein</fullName>
    </recommendedName>
</protein>
<dbReference type="InterPro" id="IPR001876">
    <property type="entry name" value="Znf_RanBP2"/>
</dbReference>
<feature type="domain" description="RanBP2-type" evidence="5">
    <location>
        <begin position="100"/>
        <end position="129"/>
    </location>
</feature>
<evidence type="ECO:0000256" key="1">
    <source>
        <dbReference type="ARBA" id="ARBA00022723"/>
    </source>
</evidence>
<keyword evidence="3" id="KW-0862">Zinc</keyword>
<evidence type="ECO:0000256" key="4">
    <source>
        <dbReference type="PROSITE-ProRule" id="PRU00322"/>
    </source>
</evidence>
<evidence type="ECO:0000256" key="2">
    <source>
        <dbReference type="ARBA" id="ARBA00022771"/>
    </source>
</evidence>
<sequence length="153" mass="16384">MDCHPDLAGPDERASAEAEFKALGAAYSQLLGGAPMEPGAQPAWRSTARPAGAGWEARHRTRSSQAKVKPMPMKVLALLCLPFGLLAYEATVGTLGALRQEGGWLCPRCLCTNEPAAVRCCWCRSPHVGLQYAHLKEGQEAASRSSGPDLQQR</sequence>
<proteinExistence type="predicted"/>
<dbReference type="GO" id="GO:0008270">
    <property type="term" value="F:zinc ion binding"/>
    <property type="evidence" value="ECO:0007669"/>
    <property type="project" value="UniProtKB-KW"/>
</dbReference>
<organism evidence="6">
    <name type="scientific">Alexandrium andersonii</name>
    <dbReference type="NCBI Taxonomy" id="327968"/>
    <lineage>
        <taxon>Eukaryota</taxon>
        <taxon>Sar</taxon>
        <taxon>Alveolata</taxon>
        <taxon>Dinophyceae</taxon>
        <taxon>Gonyaulacales</taxon>
        <taxon>Pyrocystaceae</taxon>
        <taxon>Alexandrium</taxon>
    </lineage>
</organism>
<dbReference type="AlphaFoldDB" id="A0A7S2N238"/>
<accession>A0A7S2N238</accession>
<gene>
    <name evidence="6" type="ORF">AAND1436_LOCUS40261</name>
</gene>
<dbReference type="PROSITE" id="PS01358">
    <property type="entry name" value="ZF_RANBP2_1"/>
    <property type="match status" value="1"/>
</dbReference>
<dbReference type="EMBL" id="HBGQ01084321">
    <property type="protein sequence ID" value="CAD9515117.1"/>
    <property type="molecule type" value="Transcribed_RNA"/>
</dbReference>
<evidence type="ECO:0000256" key="3">
    <source>
        <dbReference type="ARBA" id="ARBA00022833"/>
    </source>
</evidence>
<evidence type="ECO:0000259" key="5">
    <source>
        <dbReference type="PROSITE" id="PS50199"/>
    </source>
</evidence>
<dbReference type="PROSITE" id="PS50199">
    <property type="entry name" value="ZF_RANBP2_2"/>
    <property type="match status" value="1"/>
</dbReference>
<keyword evidence="2 4" id="KW-0863">Zinc-finger</keyword>
<evidence type="ECO:0000313" key="6">
    <source>
        <dbReference type="EMBL" id="CAD9515117.1"/>
    </source>
</evidence>
<keyword evidence="1" id="KW-0479">Metal-binding</keyword>
<name>A0A7S2N238_9DINO</name>
<reference evidence="6" key="1">
    <citation type="submission" date="2021-01" db="EMBL/GenBank/DDBJ databases">
        <authorList>
            <person name="Corre E."/>
            <person name="Pelletier E."/>
            <person name="Niang G."/>
            <person name="Scheremetjew M."/>
            <person name="Finn R."/>
            <person name="Kale V."/>
            <person name="Holt S."/>
            <person name="Cochrane G."/>
            <person name="Meng A."/>
            <person name="Brown T."/>
            <person name="Cohen L."/>
        </authorList>
    </citation>
    <scope>NUCLEOTIDE SEQUENCE</scope>
    <source>
        <strain evidence="6">CCMP2222</strain>
    </source>
</reference>